<organism evidence="1 2">
    <name type="scientific">Coniosporium uncinatum</name>
    <dbReference type="NCBI Taxonomy" id="93489"/>
    <lineage>
        <taxon>Eukaryota</taxon>
        <taxon>Fungi</taxon>
        <taxon>Dikarya</taxon>
        <taxon>Ascomycota</taxon>
        <taxon>Pezizomycotina</taxon>
        <taxon>Dothideomycetes</taxon>
        <taxon>Dothideomycetes incertae sedis</taxon>
        <taxon>Coniosporium</taxon>
    </lineage>
</organism>
<proteinExistence type="predicted"/>
<sequence>MNSLLRAVQDLGLSESNMADRTYGRPTLNVDDYFTTTHAFIRVLGRGSDGTAELWQDNDTRRYVVAKIIENEEEANGGCGICYDEETDEPVLEEDVMNIDDEEGQDDAEQLTEIQVMELLPQHPRLLQMLDYDTAVTERYGGTRHTRLLLEYCDHGDLYHLKWRCLQAGVGFPEPLVWHVLGQLIEGLAALHFAYGTDMFGHAYDGVSHCDIAPRNVMLTSGADPGLVFPNVKLIDLGNAEIMTDVHRNSDTPDTDVYALGAMMFQLIINDPAITPG</sequence>
<feature type="non-terminal residue" evidence="1">
    <location>
        <position position="277"/>
    </location>
</feature>
<accession>A0ACC3DX96</accession>
<protein>
    <submittedName>
        <fullName evidence="1">Uncharacterized protein</fullName>
    </submittedName>
</protein>
<keyword evidence="2" id="KW-1185">Reference proteome</keyword>
<dbReference type="EMBL" id="JAWDJW010000200">
    <property type="protein sequence ID" value="KAK3081334.1"/>
    <property type="molecule type" value="Genomic_DNA"/>
</dbReference>
<evidence type="ECO:0000313" key="1">
    <source>
        <dbReference type="EMBL" id="KAK3081334.1"/>
    </source>
</evidence>
<evidence type="ECO:0000313" key="2">
    <source>
        <dbReference type="Proteomes" id="UP001186974"/>
    </source>
</evidence>
<dbReference type="Proteomes" id="UP001186974">
    <property type="component" value="Unassembled WGS sequence"/>
</dbReference>
<name>A0ACC3DX96_9PEZI</name>
<gene>
    <name evidence="1" type="ORF">LTS18_007885</name>
</gene>
<reference evidence="1" key="1">
    <citation type="submission" date="2024-09" db="EMBL/GenBank/DDBJ databases">
        <title>Black Yeasts Isolated from many extreme environments.</title>
        <authorList>
            <person name="Coleine C."/>
            <person name="Stajich J.E."/>
            <person name="Selbmann L."/>
        </authorList>
    </citation>
    <scope>NUCLEOTIDE SEQUENCE</scope>
    <source>
        <strain evidence="1">CCFEE 5737</strain>
    </source>
</reference>
<comment type="caution">
    <text evidence="1">The sequence shown here is derived from an EMBL/GenBank/DDBJ whole genome shotgun (WGS) entry which is preliminary data.</text>
</comment>